<dbReference type="InterPro" id="IPR009003">
    <property type="entry name" value="Peptidase_S1_PA"/>
</dbReference>
<evidence type="ECO:0000256" key="6">
    <source>
        <dbReference type="ARBA" id="ARBA00013958"/>
    </source>
</evidence>
<dbReference type="PRINTS" id="PR00834">
    <property type="entry name" value="PROTEASES2C"/>
</dbReference>
<dbReference type="GO" id="GO:0042597">
    <property type="term" value="C:periplasmic space"/>
    <property type="evidence" value="ECO:0007669"/>
    <property type="project" value="UniProtKB-SubCell"/>
</dbReference>
<evidence type="ECO:0000256" key="9">
    <source>
        <dbReference type="ARBA" id="ARBA00022737"/>
    </source>
</evidence>
<evidence type="ECO:0000256" key="1">
    <source>
        <dbReference type="ARBA" id="ARBA00001772"/>
    </source>
</evidence>
<feature type="binding site" evidence="16">
    <location>
        <position position="118"/>
    </location>
    <ligand>
        <name>substrate</name>
    </ligand>
</feature>
<dbReference type="SMART" id="SM00228">
    <property type="entry name" value="PDZ"/>
    <property type="match status" value="2"/>
</dbReference>
<evidence type="ECO:0000256" key="7">
    <source>
        <dbReference type="ARBA" id="ARBA00022670"/>
    </source>
</evidence>
<dbReference type="RefSeq" id="WP_037374702.1">
    <property type="nucleotide sequence ID" value="NZ_CAXXYC010000003.1"/>
</dbReference>
<feature type="chain" id="PRO_5039145385" description="Probable periplasmic serine endoprotease DegP-like" evidence="17">
    <location>
        <begin position="29"/>
        <end position="479"/>
    </location>
</feature>
<organism evidence="19 20">
    <name type="scientific">Sedimenticola selenatireducens</name>
    <dbReference type="NCBI Taxonomy" id="191960"/>
    <lineage>
        <taxon>Bacteria</taxon>
        <taxon>Pseudomonadati</taxon>
        <taxon>Pseudomonadota</taxon>
        <taxon>Gammaproteobacteria</taxon>
        <taxon>Chromatiales</taxon>
        <taxon>Sedimenticolaceae</taxon>
        <taxon>Sedimenticola</taxon>
    </lineage>
</organism>
<dbReference type="PANTHER" id="PTHR22939">
    <property type="entry name" value="SERINE PROTEASE FAMILY S1C HTRA-RELATED"/>
    <property type="match status" value="1"/>
</dbReference>
<evidence type="ECO:0000256" key="10">
    <source>
        <dbReference type="ARBA" id="ARBA00022764"/>
    </source>
</evidence>
<comment type="catalytic activity">
    <reaction evidence="1">
        <text>Acts on substrates that are at least partially unfolded. The cleavage site P1 residue is normally between a pair of hydrophobic residues, such as Val-|-Val.</text>
        <dbReference type="EC" id="3.4.21.107"/>
    </reaction>
</comment>
<dbReference type="STRING" id="1111735.GCA_000428045_02894"/>
<feature type="active site" description="Charge relay system" evidence="15">
    <location>
        <position position="118"/>
    </location>
</feature>
<feature type="binding site" evidence="16">
    <location>
        <begin position="219"/>
        <end position="221"/>
    </location>
    <ligand>
        <name>substrate</name>
    </ligand>
</feature>
<comment type="similarity">
    <text evidence="4">Belongs to the peptidase S1C family.</text>
</comment>
<evidence type="ECO:0000256" key="4">
    <source>
        <dbReference type="ARBA" id="ARBA00010541"/>
    </source>
</evidence>
<evidence type="ECO:0000259" key="18">
    <source>
        <dbReference type="PROSITE" id="PS50106"/>
    </source>
</evidence>
<protein>
    <recommendedName>
        <fullName evidence="6">Probable periplasmic serine endoprotease DegP-like</fullName>
        <ecNumber evidence="5">3.4.21.107</ecNumber>
    </recommendedName>
    <alternativeName>
        <fullName evidence="14">Protease Do</fullName>
    </alternativeName>
</protein>
<keyword evidence="10" id="KW-0574">Periplasm</keyword>
<dbReference type="InterPro" id="IPR011782">
    <property type="entry name" value="Pept_S1C_Do"/>
</dbReference>
<dbReference type="Gene3D" id="2.30.42.60">
    <property type="match status" value="1"/>
</dbReference>
<feature type="active site" description="Charge relay system" evidence="15">
    <location>
        <position position="221"/>
    </location>
</feature>
<feature type="domain" description="PDZ" evidence="18">
    <location>
        <begin position="378"/>
        <end position="465"/>
    </location>
</feature>
<dbReference type="AlphaFoldDB" id="A0A2N6D001"/>
<comment type="caution">
    <text evidence="19">The sequence shown here is derived from an EMBL/GenBank/DDBJ whole genome shotgun (WGS) entry which is preliminary data.</text>
</comment>
<dbReference type="Proteomes" id="UP000235015">
    <property type="component" value="Unassembled WGS sequence"/>
</dbReference>
<evidence type="ECO:0000256" key="2">
    <source>
        <dbReference type="ARBA" id="ARBA00002610"/>
    </source>
</evidence>
<feature type="domain" description="PDZ" evidence="18">
    <location>
        <begin position="261"/>
        <end position="356"/>
    </location>
</feature>
<evidence type="ECO:0000256" key="14">
    <source>
        <dbReference type="ARBA" id="ARBA00032850"/>
    </source>
</evidence>
<dbReference type="GO" id="GO:0004252">
    <property type="term" value="F:serine-type endopeptidase activity"/>
    <property type="evidence" value="ECO:0007669"/>
    <property type="project" value="InterPro"/>
</dbReference>
<dbReference type="InterPro" id="IPR001478">
    <property type="entry name" value="PDZ"/>
</dbReference>
<evidence type="ECO:0000256" key="15">
    <source>
        <dbReference type="PIRSR" id="PIRSR611782-1"/>
    </source>
</evidence>
<keyword evidence="7" id="KW-0645">Protease</keyword>
<dbReference type="Pfam" id="PF13180">
    <property type="entry name" value="PDZ_2"/>
    <property type="match status" value="2"/>
</dbReference>
<dbReference type="FunFam" id="2.40.10.120:FF:000007">
    <property type="entry name" value="Periplasmic serine endoprotease DegP-like"/>
    <property type="match status" value="1"/>
</dbReference>
<keyword evidence="12" id="KW-0720">Serine protease</keyword>
<accession>A0A2N6D001</accession>
<evidence type="ECO:0000313" key="19">
    <source>
        <dbReference type="EMBL" id="PLX62989.1"/>
    </source>
</evidence>
<evidence type="ECO:0000256" key="12">
    <source>
        <dbReference type="ARBA" id="ARBA00022825"/>
    </source>
</evidence>
<gene>
    <name evidence="19" type="ORF">C0630_02155</name>
</gene>
<evidence type="ECO:0000256" key="3">
    <source>
        <dbReference type="ARBA" id="ARBA00004418"/>
    </source>
</evidence>
<dbReference type="SUPFAM" id="SSF50156">
    <property type="entry name" value="PDZ domain-like"/>
    <property type="match status" value="2"/>
</dbReference>
<keyword evidence="9" id="KW-0677">Repeat</keyword>
<dbReference type="InterPro" id="IPR036034">
    <property type="entry name" value="PDZ_sf"/>
</dbReference>
<feature type="binding site" evidence="16">
    <location>
        <position position="148"/>
    </location>
    <ligand>
        <name>substrate</name>
    </ligand>
</feature>
<dbReference type="PANTHER" id="PTHR22939:SF130">
    <property type="entry name" value="PERIPLASMIC SERINE ENDOPROTEASE DEGP-LIKE-RELATED"/>
    <property type="match status" value="1"/>
</dbReference>
<feature type="signal peptide" evidence="17">
    <location>
        <begin position="1"/>
        <end position="28"/>
    </location>
</feature>
<evidence type="ECO:0000313" key="20">
    <source>
        <dbReference type="Proteomes" id="UP000235015"/>
    </source>
</evidence>
<comment type="function">
    <text evidence="2">Might be efficient in the degradation of transiently denatured and unfolded proteins which accumulate in the periplasm following stress conditions.</text>
</comment>
<name>A0A2N6D001_9GAMM</name>
<comment type="subcellular location">
    <subcellularLocation>
        <location evidence="3">Periplasm</location>
    </subcellularLocation>
</comment>
<dbReference type="Gene3D" id="2.40.10.120">
    <property type="match status" value="1"/>
</dbReference>
<proteinExistence type="inferred from homology"/>
<dbReference type="SUPFAM" id="SSF50494">
    <property type="entry name" value="Trypsin-like serine proteases"/>
    <property type="match status" value="1"/>
</dbReference>
<keyword evidence="13" id="KW-0346">Stress response</keyword>
<dbReference type="CDD" id="cd10839">
    <property type="entry name" value="cpPDZ1_DegP-like"/>
    <property type="match status" value="1"/>
</dbReference>
<dbReference type="EC" id="3.4.21.107" evidence="5"/>
<feature type="active site" description="Charge relay system" evidence="15">
    <location>
        <position position="148"/>
    </location>
</feature>
<evidence type="ECO:0000256" key="11">
    <source>
        <dbReference type="ARBA" id="ARBA00022801"/>
    </source>
</evidence>
<dbReference type="Gene3D" id="2.30.42.10">
    <property type="match status" value="1"/>
</dbReference>
<keyword evidence="8 17" id="KW-0732">Signal</keyword>
<dbReference type="InterPro" id="IPR001940">
    <property type="entry name" value="Peptidase_S1C"/>
</dbReference>
<evidence type="ECO:0000256" key="16">
    <source>
        <dbReference type="PIRSR" id="PIRSR611782-2"/>
    </source>
</evidence>
<evidence type="ECO:0000256" key="8">
    <source>
        <dbReference type="ARBA" id="ARBA00022729"/>
    </source>
</evidence>
<dbReference type="EMBL" id="PKUN01000002">
    <property type="protein sequence ID" value="PLX62989.1"/>
    <property type="molecule type" value="Genomic_DNA"/>
</dbReference>
<reference evidence="19 20" key="1">
    <citation type="submission" date="2017-11" db="EMBL/GenBank/DDBJ databases">
        <title>Genome-resolved metagenomics identifies genetic mobility, metabolic interactions, and unexpected diversity in perchlorate-reducing communities.</title>
        <authorList>
            <person name="Barnum T.P."/>
            <person name="Figueroa I.A."/>
            <person name="Carlstrom C.I."/>
            <person name="Lucas L.N."/>
            <person name="Engelbrektson A.L."/>
            <person name="Coates J.D."/>
        </authorList>
    </citation>
    <scope>NUCLEOTIDE SEQUENCE [LARGE SCALE GENOMIC DNA]</scope>
    <source>
        <strain evidence="19">BM301</strain>
    </source>
</reference>
<sequence>MKTLLLKNRLTSIPALIVLLLASYAVQAQSLPDFTALVESNSPSVVNISTKQHKSVPSRLNREFQMPELPEGSPFNEFFRHFFGEGGPGELEPREYDARSLGSGFIISDDGYIMTNFHVVKGADEILVRLSDRREYLAKVIGMDKTSDVALLKIDAKDLPQVKIGTTSNLKVGEWVLAIGSPFGFDHSVTAGIVSAKGRSLPNENYVPFIQTDVAINPGNSGGPLFNLEGEVVGINSQIYSRTGGFMGLSFAIPIELAMNVVDQLRTSGEVKRGWLGVMIQDVTRELAESFGMEYPYGALIARVVPGSPSEKAGLEVGDVILKYNGTKLESSSMLQHLVGASRIDKPAELEILRNGVRKTIKVNIGELKNDMAQGGMEGSMQQSYSSLGMSVVELDSDIRSQYKLNGIKGVFVQSVDDGAAKRAGIEPGDVIQMINRVRVSTVKEFDEAVENLPKGATIAVLIHRKNGARFIPLQVPNE</sequence>
<dbReference type="PROSITE" id="PS50106">
    <property type="entry name" value="PDZ"/>
    <property type="match status" value="2"/>
</dbReference>
<evidence type="ECO:0000256" key="5">
    <source>
        <dbReference type="ARBA" id="ARBA00013035"/>
    </source>
</evidence>
<dbReference type="NCBIfam" id="TIGR02037">
    <property type="entry name" value="degP_htrA_DO"/>
    <property type="match status" value="1"/>
</dbReference>
<evidence type="ECO:0000256" key="13">
    <source>
        <dbReference type="ARBA" id="ARBA00023016"/>
    </source>
</evidence>
<evidence type="ECO:0000256" key="17">
    <source>
        <dbReference type="SAM" id="SignalP"/>
    </source>
</evidence>
<dbReference type="Pfam" id="PF13365">
    <property type="entry name" value="Trypsin_2"/>
    <property type="match status" value="1"/>
</dbReference>
<dbReference type="GO" id="GO:0006508">
    <property type="term" value="P:proteolysis"/>
    <property type="evidence" value="ECO:0007669"/>
    <property type="project" value="UniProtKB-KW"/>
</dbReference>
<keyword evidence="11" id="KW-0378">Hydrolase</keyword>